<proteinExistence type="predicted"/>
<gene>
    <name evidence="1" type="ORF">LMF89_25300</name>
</gene>
<evidence type="ECO:0000313" key="2">
    <source>
        <dbReference type="Proteomes" id="UP001165492"/>
    </source>
</evidence>
<dbReference type="RefSeq" id="WP_229537519.1">
    <property type="nucleotide sequence ID" value="NZ_JAJHJB010000089.1"/>
</dbReference>
<dbReference type="Proteomes" id="UP001165492">
    <property type="component" value="Unassembled WGS sequence"/>
</dbReference>
<reference evidence="1" key="1">
    <citation type="submission" date="2021-11" db="EMBL/GenBank/DDBJ databases">
        <title>Description of a new species Pelosinus isolated from the bottom sediments of Lake Baikal.</title>
        <authorList>
            <person name="Zakharyuk A."/>
        </authorList>
    </citation>
    <scope>NUCLEOTIDE SEQUENCE</scope>
    <source>
        <strain evidence="1">Bkl1</strain>
    </source>
</reference>
<dbReference type="EMBL" id="JAJHJB010000089">
    <property type="protein sequence ID" value="MCC5468656.1"/>
    <property type="molecule type" value="Genomic_DNA"/>
</dbReference>
<name>A0ABS8I0Z0_9FIRM</name>
<keyword evidence="2" id="KW-1185">Reference proteome</keyword>
<sequence length="217" mass="25216">MSYIYFPSCKLTAYLSESSKKIQEYLREKYEMNITGCCRPNHKKLTEQDTAVYICNTCAAFIREDAPQAKAISVWEFLAEDDEFPWRDYHGEKMTVQDCWRVYDNRTQQDVIRKILKRMNIEIVEIENNFEKADFCGTSLLEVLPPQNGEFAPIRFIENARGKFIPHLKEDQEKIMKEYCTQFTTDKVVCYCTACAQGAKLGGVKGIHLLDLMMNAN</sequence>
<accession>A0ABS8I0Z0</accession>
<protein>
    <submittedName>
        <fullName evidence="1">Uncharacterized protein</fullName>
    </submittedName>
</protein>
<comment type="caution">
    <text evidence="1">The sequence shown here is derived from an EMBL/GenBank/DDBJ whole genome shotgun (WGS) entry which is preliminary data.</text>
</comment>
<organism evidence="1 2">
    <name type="scientific">Pelosinus baikalensis</name>
    <dbReference type="NCBI Taxonomy" id="2892015"/>
    <lineage>
        <taxon>Bacteria</taxon>
        <taxon>Bacillati</taxon>
        <taxon>Bacillota</taxon>
        <taxon>Negativicutes</taxon>
        <taxon>Selenomonadales</taxon>
        <taxon>Sporomusaceae</taxon>
        <taxon>Pelosinus</taxon>
    </lineage>
</organism>
<evidence type="ECO:0000313" key="1">
    <source>
        <dbReference type="EMBL" id="MCC5468656.1"/>
    </source>
</evidence>